<evidence type="ECO:0000313" key="4">
    <source>
        <dbReference type="EMBL" id="GAA2206851.1"/>
    </source>
</evidence>
<name>A0ABP5P4W9_9ACTN</name>
<feature type="transmembrane region" description="Helical" evidence="2">
    <location>
        <begin position="521"/>
        <end position="554"/>
    </location>
</feature>
<feature type="transmembrane region" description="Helical" evidence="2">
    <location>
        <begin position="775"/>
        <end position="794"/>
    </location>
</feature>
<sequence>MTVREEAVDMRRSRLTLLALLTVLGIVAFSVATNQLLTDAQASWSILTGLFAALAAAWASELVWTQSRHPGLSMERLDEVAGKFATQVRNRWQREASAADLSDAGRLPLRWAVSAEAEAGDVTELADTFRSSSTRRLLILGAPGSGKTALALLVLLELLDKRRDDDPVPVMFGISTWDPSTQPFHDWLVGRMLAEYPSLAAMPSGVELARALVARRRVLPLLDGLDELPARQRLLVMDALASTLPEGDPLIITSRDAGFPPLGADRRTDLMLSGLTIALLPLDLTTVLSALRADLPQPPAAGWASLLDRLGDGSADVVVHALSRPWALAVMRRVYPPHDDPTALLDAARFPDAGAIERHLLDRLINTQPAPRPGKRWFSPKDTRRYLAFLAEHMTGDLAWWQLPGAVSALLHYGLGSYFGIGLMLFVAVNVDPRLLLSGWMPSLLLTAAGGLLGGLAAVAGRHRCLGLVPRHHVRGSPAGPRTTLREALASAVAQIVVGGVAAGLLFAFTLSDNEWAASPLLQGALFVACLAGVSLGMSTPGFTYLLAVALLAYRRRIPFRLMTFLEHSAGIGLLRQVGPVHRFRYPHLRDVLVSRHPAETAPGPPGEVAPGPASGQPTLVPPPPSIPPIPPIPPTSKIDAVAQRKICDAAMVQPDVLHIIDDSSENRSHEAVRLLLLRLLAQKFDVVERVATAQRDRYVKAHKRLVDAAHLPWWTRPGLLYLWAAWLSGATTVWAAGMWRSPDAFKATLITALSVCVVLLLIRRWVRAEIWYRTVVVPLTPLFGVGLAVSFFFRVPVHPAAGPPPLLWGSGAVWLVTTLLWLSSAPSMHDRAVLSNPDPAAWLQLPSGLAWYRAAAEQAYQSWIGAMVREGLMPLLHDVVDDERDAMTTVLPPLDSGRLGGLSKVEEFVPTAESRYLQQLITRLTSASIGVSGSRGVGKTTVLQHLCARDQPDGTANLCLTVHAPTAYDAKEFVTHLFIEVCEEVVGEAGAQTAQRRWMARLVRRLPAIVTLAGLVLLAGGLGWGWLGPVMTGMTERPALLVAALGGLMAAWGLLATWQSNRRRPRVTGATASQEAAREHLRSLRYLQAVTRTRTGEVAVPGWSKLGGQWAVQRTEQSRGYPQLVAELRELLGQIALDRQDRKGKIIIGIDELDKIGKAEDAERLLNDLKVIFGVPGCFFLVALSEDALSAFERRSLAFRNTFDSAFDRIVRIPPLRSAESRNLLKGRGVLLPLPYVWLCHALTGGLPRDLLRTALDLSTTASEEDERELPLLADRMIRQDLGAITGAYLRDAAKLTDQHAPAVTEWLAKCATITPLTAAEFDRHAADVPPAVENQPLVVQARAYLHILAALTTIFIECPQTSLTALLAEAQPGSTIDLIAETRLLLTTDPRLARHRIHGIRTQAPFL</sequence>
<dbReference type="PROSITE" id="PS50837">
    <property type="entry name" value="NACHT"/>
    <property type="match status" value="1"/>
</dbReference>
<feature type="transmembrane region" description="Helical" evidence="2">
    <location>
        <begin position="1040"/>
        <end position="1059"/>
    </location>
</feature>
<protein>
    <recommendedName>
        <fullName evidence="3">NACHT domain-containing protein</fullName>
    </recommendedName>
</protein>
<feature type="transmembrane region" description="Helical" evidence="2">
    <location>
        <begin position="410"/>
        <end position="428"/>
    </location>
</feature>
<dbReference type="Gene3D" id="3.40.50.300">
    <property type="entry name" value="P-loop containing nucleotide triphosphate hydrolases"/>
    <property type="match status" value="1"/>
</dbReference>
<feature type="domain" description="NACHT" evidence="3">
    <location>
        <begin position="135"/>
        <end position="255"/>
    </location>
</feature>
<feature type="transmembrane region" description="Helical" evidence="2">
    <location>
        <begin position="488"/>
        <end position="509"/>
    </location>
</feature>
<feature type="compositionally biased region" description="Pro residues" evidence="1">
    <location>
        <begin position="620"/>
        <end position="634"/>
    </location>
</feature>
<evidence type="ECO:0000256" key="2">
    <source>
        <dbReference type="SAM" id="Phobius"/>
    </source>
</evidence>
<keyword evidence="2" id="KW-1133">Transmembrane helix</keyword>
<keyword evidence="2" id="KW-0472">Membrane</keyword>
<evidence type="ECO:0000259" key="3">
    <source>
        <dbReference type="PROSITE" id="PS50837"/>
    </source>
</evidence>
<organism evidence="4 5">
    <name type="scientific">Nonomuraea monospora</name>
    <dbReference type="NCBI Taxonomy" id="568818"/>
    <lineage>
        <taxon>Bacteria</taxon>
        <taxon>Bacillati</taxon>
        <taxon>Actinomycetota</taxon>
        <taxon>Actinomycetes</taxon>
        <taxon>Streptosporangiales</taxon>
        <taxon>Streptosporangiaceae</taxon>
        <taxon>Nonomuraea</taxon>
    </lineage>
</organism>
<feature type="transmembrane region" description="Helical" evidence="2">
    <location>
        <begin position="806"/>
        <end position="823"/>
    </location>
</feature>
<dbReference type="InterPro" id="IPR003593">
    <property type="entry name" value="AAA+_ATPase"/>
</dbReference>
<feature type="transmembrane region" description="Helical" evidence="2">
    <location>
        <begin position="440"/>
        <end position="461"/>
    </location>
</feature>
<feature type="region of interest" description="Disordered" evidence="1">
    <location>
        <begin position="597"/>
        <end position="634"/>
    </location>
</feature>
<feature type="transmembrane region" description="Helical" evidence="2">
    <location>
        <begin position="42"/>
        <end position="64"/>
    </location>
</feature>
<feature type="transmembrane region" description="Helical" evidence="2">
    <location>
        <begin position="720"/>
        <end position="740"/>
    </location>
</feature>
<feature type="transmembrane region" description="Helical" evidence="2">
    <location>
        <begin position="1007"/>
        <end position="1028"/>
    </location>
</feature>
<evidence type="ECO:0000313" key="5">
    <source>
        <dbReference type="Proteomes" id="UP001499843"/>
    </source>
</evidence>
<reference evidence="5" key="1">
    <citation type="journal article" date="2019" name="Int. J. Syst. Evol. Microbiol.">
        <title>The Global Catalogue of Microorganisms (GCM) 10K type strain sequencing project: providing services to taxonomists for standard genome sequencing and annotation.</title>
        <authorList>
            <consortium name="The Broad Institute Genomics Platform"/>
            <consortium name="The Broad Institute Genome Sequencing Center for Infectious Disease"/>
            <person name="Wu L."/>
            <person name="Ma J."/>
        </authorList>
    </citation>
    <scope>NUCLEOTIDE SEQUENCE [LARGE SCALE GENOMIC DNA]</scope>
    <source>
        <strain evidence="5">JCM 16114</strain>
    </source>
</reference>
<accession>A0ABP5P4W9</accession>
<dbReference type="InterPro" id="IPR027417">
    <property type="entry name" value="P-loop_NTPase"/>
</dbReference>
<dbReference type="EMBL" id="BAAAQX010000005">
    <property type="protein sequence ID" value="GAA2206851.1"/>
    <property type="molecule type" value="Genomic_DNA"/>
</dbReference>
<keyword evidence="5" id="KW-1185">Reference proteome</keyword>
<feature type="transmembrane region" description="Helical" evidence="2">
    <location>
        <begin position="746"/>
        <end position="763"/>
    </location>
</feature>
<gene>
    <name evidence="4" type="ORF">GCM10009850_023090</name>
</gene>
<proteinExistence type="predicted"/>
<dbReference type="Proteomes" id="UP001499843">
    <property type="component" value="Unassembled WGS sequence"/>
</dbReference>
<dbReference type="SMART" id="SM00382">
    <property type="entry name" value="AAA"/>
    <property type="match status" value="2"/>
</dbReference>
<dbReference type="Pfam" id="PF05729">
    <property type="entry name" value="NACHT"/>
    <property type="match status" value="1"/>
</dbReference>
<dbReference type="InterPro" id="IPR007111">
    <property type="entry name" value="NACHT_NTPase"/>
</dbReference>
<dbReference type="SUPFAM" id="SSF52540">
    <property type="entry name" value="P-loop containing nucleoside triphosphate hydrolases"/>
    <property type="match status" value="2"/>
</dbReference>
<comment type="caution">
    <text evidence="4">The sequence shown here is derived from an EMBL/GenBank/DDBJ whole genome shotgun (WGS) entry which is preliminary data.</text>
</comment>
<keyword evidence="2" id="KW-0812">Transmembrane</keyword>
<evidence type="ECO:0000256" key="1">
    <source>
        <dbReference type="SAM" id="MobiDB-lite"/>
    </source>
</evidence>